<dbReference type="GO" id="GO:0006508">
    <property type="term" value="P:proteolysis"/>
    <property type="evidence" value="ECO:0007669"/>
    <property type="project" value="UniProtKB-KW"/>
</dbReference>
<dbReference type="AlphaFoldDB" id="A0A6L8LK39"/>
<name>A0A6L8LK39_9RHOB</name>
<comment type="caution">
    <text evidence="8">The sequence shown here is derived from an EMBL/GenBank/DDBJ whole genome shotgun (WGS) entry which is preliminary data.</text>
</comment>
<accession>A0A6L8LK39</accession>
<evidence type="ECO:0000259" key="7">
    <source>
        <dbReference type="Pfam" id="PF19290"/>
    </source>
</evidence>
<dbReference type="Pfam" id="PF19289">
    <property type="entry name" value="PmbA_TldD_3rd"/>
    <property type="match status" value="1"/>
</dbReference>
<proteinExistence type="inferred from homology"/>
<dbReference type="Gene3D" id="3.30.2290.10">
    <property type="entry name" value="PmbA/TldD superfamily"/>
    <property type="match status" value="1"/>
</dbReference>
<dbReference type="Pfam" id="PF19290">
    <property type="entry name" value="PmbA_TldD_2nd"/>
    <property type="match status" value="1"/>
</dbReference>
<feature type="domain" description="Metalloprotease TldD/E central" evidence="7">
    <location>
        <begin position="121"/>
        <end position="229"/>
    </location>
</feature>
<evidence type="ECO:0000313" key="9">
    <source>
        <dbReference type="Proteomes" id="UP000479043"/>
    </source>
</evidence>
<dbReference type="PIRSF" id="PIRSF004919">
    <property type="entry name" value="TldD"/>
    <property type="match status" value="1"/>
</dbReference>
<dbReference type="RefSeq" id="WP_160972517.1">
    <property type="nucleotide sequence ID" value="NZ_WWEN01000002.1"/>
</dbReference>
<evidence type="ECO:0000256" key="2">
    <source>
        <dbReference type="ARBA" id="ARBA00022670"/>
    </source>
</evidence>
<comment type="similarity">
    <text evidence="1">Belongs to the peptidase U62 family.</text>
</comment>
<keyword evidence="4 8" id="KW-0482">Metalloprotease</keyword>
<dbReference type="InterPro" id="IPR036059">
    <property type="entry name" value="TldD/PmbA_sf"/>
</dbReference>
<dbReference type="EMBL" id="WWEN01000002">
    <property type="protein sequence ID" value="MYM54850.1"/>
    <property type="molecule type" value="Genomic_DNA"/>
</dbReference>
<dbReference type="InterPro" id="IPR025502">
    <property type="entry name" value="TldD"/>
</dbReference>
<evidence type="ECO:0000259" key="5">
    <source>
        <dbReference type="Pfam" id="PF01523"/>
    </source>
</evidence>
<keyword evidence="3" id="KW-0378">Hydrolase</keyword>
<evidence type="ECO:0000256" key="4">
    <source>
        <dbReference type="ARBA" id="ARBA00023049"/>
    </source>
</evidence>
<feature type="domain" description="Metalloprotease TldD/E N-terminal" evidence="5">
    <location>
        <begin position="33"/>
        <end position="93"/>
    </location>
</feature>
<keyword evidence="9" id="KW-1185">Reference proteome</keyword>
<evidence type="ECO:0000256" key="1">
    <source>
        <dbReference type="ARBA" id="ARBA00005836"/>
    </source>
</evidence>
<dbReference type="PANTHER" id="PTHR30624:SF4">
    <property type="entry name" value="METALLOPROTEASE TLDD"/>
    <property type="match status" value="1"/>
</dbReference>
<dbReference type="InterPro" id="IPR045570">
    <property type="entry name" value="Metalloprtase-TldD/E_cen_dom"/>
</dbReference>
<evidence type="ECO:0000313" key="8">
    <source>
        <dbReference type="EMBL" id="MYM54850.1"/>
    </source>
</evidence>
<dbReference type="SUPFAM" id="SSF111283">
    <property type="entry name" value="Putative modulator of DNA gyrase, PmbA/TldD"/>
    <property type="match status" value="1"/>
</dbReference>
<dbReference type="InterPro" id="IPR045569">
    <property type="entry name" value="Metalloprtase-TldD/E_C"/>
</dbReference>
<gene>
    <name evidence="8" type="primary">tldD</name>
    <name evidence="8" type="ORF">GR167_06020</name>
</gene>
<evidence type="ECO:0000256" key="3">
    <source>
        <dbReference type="ARBA" id="ARBA00022801"/>
    </source>
</evidence>
<dbReference type="GO" id="GO:0008237">
    <property type="term" value="F:metallopeptidase activity"/>
    <property type="evidence" value="ECO:0007669"/>
    <property type="project" value="UniProtKB-KW"/>
</dbReference>
<dbReference type="Pfam" id="PF01523">
    <property type="entry name" value="PmbA_TldD_1st"/>
    <property type="match status" value="1"/>
</dbReference>
<reference evidence="8 9" key="1">
    <citation type="submission" date="2020-01" db="EMBL/GenBank/DDBJ databases">
        <authorList>
            <person name="Chen S."/>
        </authorList>
    </citation>
    <scope>NUCLEOTIDE SEQUENCE [LARGE SCALE GENOMIC DNA]</scope>
    <source>
        <strain evidence="8 9">GS-10</strain>
    </source>
</reference>
<sequence length="473" mass="49552">MSDTPFRPFEQALDSEQALATLRSATLGAEDGELFLERRRGEALVFDDGRVRNASYDASEGFGLRAVNGEVTGYAHSSEISQAALDRAATTARLAVGAGGGTLADAPQPTNKRLYTDEDPIAGASFPVKIETLREIDAFARDLDSRVVQVSATIAASLQEIEILRPEGIHLCDVRPMTRVNVSVIVEQNGRRETGTAGGGGRVGLDGLLDPADWQDKAREALRIALVNLDAVPAPAGVMDVVLGPGWPGILLHEAIGHGLEGDFNRKGSSAFAGLMGQRIAAPGVTVLDDGTIPDRRGSISFDDEGTPSGRNVLIEDGILVGYMQDRQNARLMGVKPTGNGRRESYAHAPMPRMTNTYMLGGDARPEDIVADLKDGIYAVGFGGGQVDITNGKFVFSCTEAYRVQNGKVGAPVKGATLIGDGATVLTQIRALGNDMALDPGMGNCGKAGQWVPVGVGQPTVMIGGLTVGGSAT</sequence>
<keyword evidence="2 8" id="KW-0645">Protease</keyword>
<dbReference type="InterPro" id="IPR002510">
    <property type="entry name" value="Metalloprtase-TldD/E_N"/>
</dbReference>
<organism evidence="8 9">
    <name type="scientific">Thalassovita mangrovi</name>
    <dbReference type="NCBI Taxonomy" id="2692236"/>
    <lineage>
        <taxon>Bacteria</taxon>
        <taxon>Pseudomonadati</taxon>
        <taxon>Pseudomonadota</taxon>
        <taxon>Alphaproteobacteria</taxon>
        <taxon>Rhodobacterales</taxon>
        <taxon>Roseobacteraceae</taxon>
        <taxon>Thalassovita</taxon>
    </lineage>
</organism>
<dbReference type="InterPro" id="IPR035068">
    <property type="entry name" value="TldD/PmbA_N"/>
</dbReference>
<dbReference type="Proteomes" id="UP000479043">
    <property type="component" value="Unassembled WGS sequence"/>
</dbReference>
<dbReference type="PANTHER" id="PTHR30624">
    <property type="entry name" value="UNCHARACTERIZED PROTEIN TLDD AND PMBA"/>
    <property type="match status" value="1"/>
</dbReference>
<protein>
    <submittedName>
        <fullName evidence="8">Metalloprotease TldD</fullName>
    </submittedName>
</protein>
<evidence type="ECO:0000259" key="6">
    <source>
        <dbReference type="Pfam" id="PF19289"/>
    </source>
</evidence>
<feature type="domain" description="Metalloprotease TldD/E C-terminal" evidence="6">
    <location>
        <begin position="237"/>
        <end position="470"/>
    </location>
</feature>
<dbReference type="NCBIfam" id="NF008006">
    <property type="entry name" value="PRK10735.1"/>
    <property type="match status" value="1"/>
</dbReference>
<dbReference type="InterPro" id="IPR051463">
    <property type="entry name" value="Peptidase_U62_metallo"/>
</dbReference>
<dbReference type="GO" id="GO:0005829">
    <property type="term" value="C:cytosol"/>
    <property type="evidence" value="ECO:0007669"/>
    <property type="project" value="TreeGrafter"/>
</dbReference>